<dbReference type="Pfam" id="PF02367">
    <property type="entry name" value="TsaE"/>
    <property type="match status" value="1"/>
</dbReference>
<keyword evidence="5" id="KW-0819">tRNA processing</keyword>
<evidence type="ECO:0000256" key="6">
    <source>
        <dbReference type="ARBA" id="ARBA00022723"/>
    </source>
</evidence>
<dbReference type="InterPro" id="IPR027417">
    <property type="entry name" value="P-loop_NTPase"/>
</dbReference>
<evidence type="ECO:0000256" key="8">
    <source>
        <dbReference type="ARBA" id="ARBA00022840"/>
    </source>
</evidence>
<evidence type="ECO:0000256" key="2">
    <source>
        <dbReference type="ARBA" id="ARBA00007599"/>
    </source>
</evidence>
<keyword evidence="8" id="KW-0067">ATP-binding</keyword>
<comment type="similarity">
    <text evidence="2">Belongs to the TsaE family.</text>
</comment>
<dbReference type="GO" id="GO:0046872">
    <property type="term" value="F:metal ion binding"/>
    <property type="evidence" value="ECO:0007669"/>
    <property type="project" value="UniProtKB-KW"/>
</dbReference>
<dbReference type="GO" id="GO:0002949">
    <property type="term" value="P:tRNA threonylcarbamoyladenosine modification"/>
    <property type="evidence" value="ECO:0007669"/>
    <property type="project" value="InterPro"/>
</dbReference>
<evidence type="ECO:0000313" key="12">
    <source>
        <dbReference type="Proteomes" id="UP000011682"/>
    </source>
</evidence>
<keyword evidence="4" id="KW-0963">Cytoplasm</keyword>
<comment type="caution">
    <text evidence="11">The sequence shown here is derived from an EMBL/GenBank/DDBJ whole genome shotgun (WGS) entry which is preliminary data.</text>
</comment>
<keyword evidence="7" id="KW-0547">Nucleotide-binding</keyword>
<dbReference type="GO" id="GO:0005524">
    <property type="term" value="F:ATP binding"/>
    <property type="evidence" value="ECO:0007669"/>
    <property type="project" value="UniProtKB-KW"/>
</dbReference>
<evidence type="ECO:0000256" key="4">
    <source>
        <dbReference type="ARBA" id="ARBA00022490"/>
    </source>
</evidence>
<dbReference type="PANTHER" id="PTHR33540">
    <property type="entry name" value="TRNA THREONYLCARBAMOYLADENOSINE BIOSYNTHESIS PROTEIN TSAE"/>
    <property type="match status" value="1"/>
</dbReference>
<dbReference type="EMBL" id="ANAH02000064">
    <property type="protein sequence ID" value="EPX57360.1"/>
    <property type="molecule type" value="Genomic_DNA"/>
</dbReference>
<dbReference type="NCBIfam" id="TIGR00150">
    <property type="entry name" value="T6A_YjeE"/>
    <property type="match status" value="1"/>
</dbReference>
<keyword evidence="12" id="KW-1185">Reference proteome</keyword>
<dbReference type="PANTHER" id="PTHR33540:SF2">
    <property type="entry name" value="TRNA THREONYLCARBAMOYLADENOSINE BIOSYNTHESIS PROTEIN TSAE"/>
    <property type="match status" value="1"/>
</dbReference>
<evidence type="ECO:0000256" key="5">
    <source>
        <dbReference type="ARBA" id="ARBA00022694"/>
    </source>
</evidence>
<evidence type="ECO:0000256" key="1">
    <source>
        <dbReference type="ARBA" id="ARBA00004496"/>
    </source>
</evidence>
<evidence type="ECO:0000256" key="7">
    <source>
        <dbReference type="ARBA" id="ARBA00022741"/>
    </source>
</evidence>
<reference evidence="11" key="1">
    <citation type="submission" date="2013-05" db="EMBL/GenBank/DDBJ databases">
        <title>Genome assembly of Cystobacter fuscus DSM 2262.</title>
        <authorList>
            <person name="Sharma G."/>
            <person name="Khatri I."/>
            <person name="Kaur C."/>
            <person name="Mayilraj S."/>
            <person name="Subramanian S."/>
        </authorList>
    </citation>
    <scope>NUCLEOTIDE SEQUENCE [LARGE SCALE GENOMIC DNA]</scope>
    <source>
        <strain evidence="11">DSM 2262</strain>
    </source>
</reference>
<name>S9NYQ3_CYSF2</name>
<accession>S9NYQ3</accession>
<dbReference type="Proteomes" id="UP000011682">
    <property type="component" value="Unassembled WGS sequence"/>
</dbReference>
<protein>
    <recommendedName>
        <fullName evidence="3">tRNA threonylcarbamoyladenosine biosynthesis protein TsaE</fullName>
    </recommendedName>
    <alternativeName>
        <fullName evidence="10">t(6)A37 threonylcarbamoyladenosine biosynthesis protein TsaE</fullName>
    </alternativeName>
</protein>
<gene>
    <name evidence="11" type="ORF">D187_007114</name>
</gene>
<evidence type="ECO:0000313" key="11">
    <source>
        <dbReference type="EMBL" id="EPX57360.1"/>
    </source>
</evidence>
<organism evidence="11 12">
    <name type="scientific">Cystobacter fuscus (strain ATCC 25194 / DSM 2262 / NBRC 100088 / M29)</name>
    <dbReference type="NCBI Taxonomy" id="1242864"/>
    <lineage>
        <taxon>Bacteria</taxon>
        <taxon>Pseudomonadati</taxon>
        <taxon>Myxococcota</taxon>
        <taxon>Myxococcia</taxon>
        <taxon>Myxococcales</taxon>
        <taxon>Cystobacterineae</taxon>
        <taxon>Archangiaceae</taxon>
        <taxon>Cystobacter</taxon>
    </lineage>
</organism>
<comment type="subcellular location">
    <subcellularLocation>
        <location evidence="1">Cytoplasm</location>
    </subcellularLocation>
</comment>
<evidence type="ECO:0000256" key="3">
    <source>
        <dbReference type="ARBA" id="ARBA00019010"/>
    </source>
</evidence>
<keyword evidence="9" id="KW-0460">Magnesium</keyword>
<dbReference type="eggNOG" id="COG0802">
    <property type="taxonomic scope" value="Bacteria"/>
</dbReference>
<proteinExistence type="inferred from homology"/>
<keyword evidence="6" id="KW-0479">Metal-binding</keyword>
<dbReference type="SUPFAM" id="SSF52540">
    <property type="entry name" value="P-loop containing nucleoside triphosphate hydrolases"/>
    <property type="match status" value="1"/>
</dbReference>
<dbReference type="InterPro" id="IPR003442">
    <property type="entry name" value="T6A_TsaE"/>
</dbReference>
<dbReference type="Gene3D" id="3.40.50.300">
    <property type="entry name" value="P-loop containing nucleotide triphosphate hydrolases"/>
    <property type="match status" value="1"/>
</dbReference>
<sequence>MLGVDAVGAMSTPTLSHTVRSGSPEETHGLGVRLGRLLQPGDFVGLVGELGAGKTHLVRGVAEGAGVERSQVASPTFAIVYPYQGRLTLYHADLYRLADYDELYATGFLDMVGGDGALLVEWLDRIPEAAPREYLRLTLREVGEESRELVAEAWGARPAGLLKDWLLAER</sequence>
<dbReference type="AlphaFoldDB" id="S9NYQ3"/>
<evidence type="ECO:0000256" key="9">
    <source>
        <dbReference type="ARBA" id="ARBA00022842"/>
    </source>
</evidence>
<dbReference type="GO" id="GO:0005737">
    <property type="term" value="C:cytoplasm"/>
    <property type="evidence" value="ECO:0007669"/>
    <property type="project" value="UniProtKB-SubCell"/>
</dbReference>
<evidence type="ECO:0000256" key="10">
    <source>
        <dbReference type="ARBA" id="ARBA00032441"/>
    </source>
</evidence>